<keyword evidence="2" id="KW-1185">Reference proteome</keyword>
<name>A0AA37XBT2_9MICO</name>
<accession>A0AA37XBT2</accession>
<dbReference type="Proteomes" id="UP001157160">
    <property type="component" value="Unassembled WGS sequence"/>
</dbReference>
<evidence type="ECO:0000313" key="2">
    <source>
        <dbReference type="Proteomes" id="UP001157160"/>
    </source>
</evidence>
<evidence type="ECO:0000313" key="1">
    <source>
        <dbReference type="EMBL" id="GMA28785.1"/>
    </source>
</evidence>
<protein>
    <submittedName>
        <fullName evidence="1">Uncharacterized protein</fullName>
    </submittedName>
</protein>
<reference evidence="1 2" key="1">
    <citation type="journal article" date="2014" name="Int. J. Syst. Evol. Microbiol.">
        <title>Complete genome sequence of Corynebacterium casei LMG S-19264T (=DSM 44701T), isolated from a smear-ripened cheese.</title>
        <authorList>
            <consortium name="US DOE Joint Genome Institute (JGI-PGF)"/>
            <person name="Walter F."/>
            <person name="Albersmeier A."/>
            <person name="Kalinowski J."/>
            <person name="Ruckert C."/>
        </authorList>
    </citation>
    <scope>NUCLEOTIDE SEQUENCE [LARGE SCALE GENOMIC DNA]</scope>
    <source>
        <strain evidence="1 2">NBRC 112289</strain>
    </source>
</reference>
<comment type="caution">
    <text evidence="1">The sequence shown here is derived from an EMBL/GenBank/DDBJ whole genome shotgun (WGS) entry which is preliminary data.</text>
</comment>
<dbReference type="EMBL" id="BSUL01000001">
    <property type="protein sequence ID" value="GMA28785.1"/>
    <property type="molecule type" value="Genomic_DNA"/>
</dbReference>
<proteinExistence type="predicted"/>
<gene>
    <name evidence="1" type="ORF">GCM10025874_20380</name>
</gene>
<organism evidence="1 2">
    <name type="scientific">Arenivirga flava</name>
    <dbReference type="NCBI Taxonomy" id="1930060"/>
    <lineage>
        <taxon>Bacteria</taxon>
        <taxon>Bacillati</taxon>
        <taxon>Actinomycetota</taxon>
        <taxon>Actinomycetes</taxon>
        <taxon>Micrococcales</taxon>
        <taxon>Microbacteriaceae</taxon>
        <taxon>Arenivirga</taxon>
    </lineage>
</organism>
<dbReference type="AlphaFoldDB" id="A0AA37XBT2"/>
<sequence>MRVERDRVHVAVEGARLPHPVAEVLAAHAELGEQVEIPGVEQAARGVAGQARRVDDRQVGRATPAEAMASFV</sequence>